<sequence>MAGITNAEFTMKLIPYGFDTVTIGGYNTDRESIEACKKIIARGRKEFNYPKEEIYEVIENEVNTIKNSFDITVSANLRGHTPDSLIEISKIPQLDIIEINCHCRQEELVAVGCGQSMLLRPDLEDYIKEVVKKSKSKVSLKMRANVEGVDNLEIAKLAESCGVDYLHIDAMKIGVKDADFDLIEKISKNTNIFIIGNNSINSISQAEKMLNAGANAISIARAAISGKLSFDLNEIKI</sequence>
<evidence type="ECO:0000313" key="4">
    <source>
        <dbReference type="Proteomes" id="UP000066376"/>
    </source>
</evidence>
<dbReference type="SUPFAM" id="SSF51395">
    <property type="entry name" value="FMN-linked oxidoreductases"/>
    <property type="match status" value="1"/>
</dbReference>
<dbReference type="STRING" id="294671.YLM1_1303"/>
<reference evidence="2 4" key="1">
    <citation type="journal article" date="2016" name="Genome Announc.">
        <title>Draft Genome Sequence of the Rumen Methanogen Methanobrevibacter olleyae YLM1.</title>
        <authorList>
            <person name="Kelly W.J."/>
            <person name="Li D."/>
            <person name="Lambie S.C."/>
            <person name="Cox F."/>
            <person name="Attwood G.T."/>
            <person name="Altermann E."/>
            <person name="Leahy S.C."/>
        </authorList>
    </citation>
    <scope>NUCLEOTIDE SEQUENCE [LARGE SCALE GENOMIC DNA]</scope>
    <source>
        <strain evidence="2 4">YLM1</strain>
    </source>
</reference>
<dbReference type="EMBL" id="CP014265">
    <property type="protein sequence ID" value="AMK15860.1"/>
    <property type="molecule type" value="Genomic_DNA"/>
</dbReference>
<reference evidence="3" key="4">
    <citation type="submission" date="2016-10" db="EMBL/GenBank/DDBJ databases">
        <authorList>
            <person name="de Groot N.N."/>
        </authorList>
    </citation>
    <scope>NUCLEOTIDE SEQUENCE [LARGE SCALE GENOMIC DNA]</scope>
    <source>
        <strain evidence="3">DSM 16632</strain>
    </source>
</reference>
<dbReference type="KEGG" id="mol:YLM1_1303"/>
<dbReference type="EMBL" id="FOTL01000002">
    <property type="protein sequence ID" value="SFL20814.1"/>
    <property type="molecule type" value="Genomic_DNA"/>
</dbReference>
<accession>A0A126R0G1</accession>
<evidence type="ECO:0000313" key="3">
    <source>
        <dbReference type="EMBL" id="SFL20814.1"/>
    </source>
</evidence>
<dbReference type="Proteomes" id="UP000183442">
    <property type="component" value="Unassembled WGS sequence"/>
</dbReference>
<reference evidence="5" key="3">
    <citation type="submission" date="2016-10" db="EMBL/GenBank/DDBJ databases">
        <authorList>
            <person name="Varghese N."/>
        </authorList>
    </citation>
    <scope>NUCLEOTIDE SEQUENCE [LARGE SCALE GENOMIC DNA]</scope>
    <source>
        <strain evidence="5">DSM 16632</strain>
    </source>
</reference>
<evidence type="ECO:0000313" key="5">
    <source>
        <dbReference type="Proteomes" id="UP000183442"/>
    </source>
</evidence>
<dbReference type="InterPro" id="IPR035587">
    <property type="entry name" value="DUS-like_FMN-bd"/>
</dbReference>
<dbReference type="NCBIfam" id="TIGR00736">
    <property type="entry name" value="nifR3_rel_arch"/>
    <property type="match status" value="1"/>
</dbReference>
<dbReference type="PANTHER" id="PTHR11082:SF36">
    <property type="entry name" value="DUS-LIKE FMN-BINDING DOMAIN-CONTAINING PROTEIN"/>
    <property type="match status" value="1"/>
</dbReference>
<dbReference type="PATRIC" id="fig|294671.3.peg.1360"/>
<dbReference type="PANTHER" id="PTHR11082">
    <property type="entry name" value="TRNA-DIHYDROURIDINE SYNTHASE"/>
    <property type="match status" value="1"/>
</dbReference>
<protein>
    <submittedName>
        <fullName evidence="3">TIM-barrel protein, putative</fullName>
    </submittedName>
    <submittedName>
        <fullName evidence="2">tRNA-dihydrouridine synthase DusA</fullName>
    </submittedName>
</protein>
<keyword evidence="4" id="KW-1185">Reference proteome</keyword>
<dbReference type="InterPro" id="IPR005270">
    <property type="entry name" value="tRNA_dU_NifR3-rel"/>
</dbReference>
<gene>
    <name evidence="3" type="ORF">SAMN02910297_00233</name>
    <name evidence="2" type="ORF">YLM1_1303</name>
</gene>
<feature type="domain" description="DUS-like FMN-binding" evidence="1">
    <location>
        <begin position="72"/>
        <end position="224"/>
    </location>
</feature>
<proteinExistence type="predicted"/>
<name>A0A126R0G1_METOL</name>
<evidence type="ECO:0000313" key="2">
    <source>
        <dbReference type="EMBL" id="AMK15860.1"/>
    </source>
</evidence>
<evidence type="ECO:0000259" key="1">
    <source>
        <dbReference type="Pfam" id="PF01207"/>
    </source>
</evidence>
<dbReference type="RefSeq" id="WP_067147498.1">
    <property type="nucleotide sequence ID" value="NZ_CP014265.1"/>
</dbReference>
<dbReference type="InterPro" id="IPR013785">
    <property type="entry name" value="Aldolase_TIM"/>
</dbReference>
<dbReference type="Gene3D" id="3.20.20.70">
    <property type="entry name" value="Aldolase class I"/>
    <property type="match status" value="1"/>
</dbReference>
<reference evidence="4" key="2">
    <citation type="submission" date="2016-02" db="EMBL/GenBank/DDBJ databases">
        <title>The draft genome sequence of the rumen methanogen Methanobrevibacter olleyae YLM1.</title>
        <authorList>
            <consortium name="New Zealand Agricultural Greenhouse Gas Research Centre/Pastoral Greenhouse Gas Research Consortium"/>
            <person name="Kelly W.J."/>
            <person name="Li D."/>
            <person name="Lambie S.C."/>
            <person name="Attwood G.T."/>
            <person name="Altermann E."/>
            <person name="Leahy S.C."/>
        </authorList>
    </citation>
    <scope>NUCLEOTIDE SEQUENCE [LARGE SCALE GENOMIC DNA]</scope>
    <source>
        <strain evidence="4">YLM1</strain>
    </source>
</reference>
<dbReference type="GeneID" id="28489614"/>
<dbReference type="OrthoDB" id="145053at2157"/>
<organism evidence="2 4">
    <name type="scientific">Methanobrevibacter olleyae</name>
    <dbReference type="NCBI Taxonomy" id="294671"/>
    <lineage>
        <taxon>Archaea</taxon>
        <taxon>Methanobacteriati</taxon>
        <taxon>Methanobacteriota</taxon>
        <taxon>Methanomada group</taxon>
        <taxon>Methanobacteria</taxon>
        <taxon>Methanobacteriales</taxon>
        <taxon>Methanobacteriaceae</taxon>
        <taxon>Methanobrevibacter</taxon>
    </lineage>
</organism>
<dbReference type="Pfam" id="PF01207">
    <property type="entry name" value="Dus"/>
    <property type="match status" value="1"/>
</dbReference>
<dbReference type="AlphaFoldDB" id="A0A126R0G1"/>
<dbReference type="Proteomes" id="UP000066376">
    <property type="component" value="Chromosome"/>
</dbReference>